<reference evidence="3" key="1">
    <citation type="submission" date="2016-02" db="EMBL/GenBank/DDBJ databases">
        <title>Draft genome sequence of Microdochium bolleyi, a fungal endophyte of beachgrass.</title>
        <authorList>
            <consortium name="DOE Joint Genome Institute"/>
            <person name="David A.S."/>
            <person name="May G."/>
            <person name="Haridas S."/>
            <person name="Lim J."/>
            <person name="Wang M."/>
            <person name="Labutti K."/>
            <person name="Lipzen A."/>
            <person name="Barry K."/>
            <person name="Grigoriev I.V."/>
        </authorList>
    </citation>
    <scope>NUCLEOTIDE SEQUENCE [LARGE SCALE GENOMIC DNA]</scope>
    <source>
        <strain evidence="3">J235TASD1</strain>
    </source>
</reference>
<proteinExistence type="predicted"/>
<evidence type="ECO:0000313" key="2">
    <source>
        <dbReference type="EMBL" id="KXJ97569.1"/>
    </source>
</evidence>
<gene>
    <name evidence="2" type="ORF">Micbo1qcDRAFT_156496</name>
</gene>
<dbReference type="Proteomes" id="UP000070501">
    <property type="component" value="Unassembled WGS sequence"/>
</dbReference>
<feature type="region of interest" description="Disordered" evidence="1">
    <location>
        <begin position="1"/>
        <end position="26"/>
    </location>
</feature>
<dbReference type="AlphaFoldDB" id="A0A136JK80"/>
<dbReference type="EMBL" id="KQ964245">
    <property type="protein sequence ID" value="KXJ97569.1"/>
    <property type="molecule type" value="Genomic_DNA"/>
</dbReference>
<accession>A0A136JK80</accession>
<sequence length="252" mass="27340">MYKRAYGGAGRVGAFEPSPAEDEEAREREEALMARRMVKIGTPPPGRATPVARKAAAAAAAMSPTEPVAAMPVLKISTANLASGGPVMPIIVRPKAVSPEPHVADQQQQHHHHHQPQIPSPRRLNVKAPKLTLQTAPTTIEVKIEKAPSSRDVAKDEDEDEDDESEHGDRTARPFHGMPFWSNIDELLSPVDGPNSKGGGGGIGDRRKSEKLGPMTPNGYDDISPITRGEWGFLFSRDGSWDDKRTAPVETW</sequence>
<keyword evidence="3" id="KW-1185">Reference proteome</keyword>
<feature type="region of interest" description="Disordered" evidence="1">
    <location>
        <begin position="191"/>
        <end position="224"/>
    </location>
</feature>
<dbReference type="OrthoDB" id="5350192at2759"/>
<feature type="region of interest" description="Disordered" evidence="1">
    <location>
        <begin position="98"/>
        <end position="178"/>
    </location>
</feature>
<feature type="compositionally biased region" description="Acidic residues" evidence="1">
    <location>
        <begin position="155"/>
        <end position="166"/>
    </location>
</feature>
<name>A0A136JK80_9PEZI</name>
<organism evidence="2 3">
    <name type="scientific">Microdochium bolleyi</name>
    <dbReference type="NCBI Taxonomy" id="196109"/>
    <lineage>
        <taxon>Eukaryota</taxon>
        <taxon>Fungi</taxon>
        <taxon>Dikarya</taxon>
        <taxon>Ascomycota</taxon>
        <taxon>Pezizomycotina</taxon>
        <taxon>Sordariomycetes</taxon>
        <taxon>Xylariomycetidae</taxon>
        <taxon>Xylariales</taxon>
        <taxon>Microdochiaceae</taxon>
        <taxon>Microdochium</taxon>
    </lineage>
</organism>
<evidence type="ECO:0000313" key="3">
    <source>
        <dbReference type="Proteomes" id="UP000070501"/>
    </source>
</evidence>
<dbReference type="STRING" id="196109.A0A136JK80"/>
<protein>
    <submittedName>
        <fullName evidence="2">Uncharacterized protein</fullName>
    </submittedName>
</protein>
<dbReference type="InParanoid" id="A0A136JK80"/>
<feature type="compositionally biased region" description="Basic and acidic residues" evidence="1">
    <location>
        <begin position="142"/>
        <end position="154"/>
    </location>
</feature>
<evidence type="ECO:0000256" key="1">
    <source>
        <dbReference type="SAM" id="MobiDB-lite"/>
    </source>
</evidence>